<dbReference type="InterPro" id="IPR053842">
    <property type="entry name" value="NikA-like"/>
</dbReference>
<sequence>MTQNLDADPSADAALAEDLSISHAKSLPSKRRKTEVASFRLSAESHETLMSRAAESGLSPRVWLEQAILENRTEIIAVAKPHPELKPLLFQANKAGNNLNQLAHHFNALRLQGKLSEAHCEEALYLLAKIQGSFREAVASARPR</sequence>
<keyword evidence="2" id="KW-1185">Reference proteome</keyword>
<dbReference type="Pfam" id="PF21983">
    <property type="entry name" value="NikA-like"/>
    <property type="match status" value="1"/>
</dbReference>
<evidence type="ECO:0000313" key="2">
    <source>
        <dbReference type="Proteomes" id="UP001226867"/>
    </source>
</evidence>
<evidence type="ECO:0008006" key="3">
    <source>
        <dbReference type="Google" id="ProtNLM"/>
    </source>
</evidence>
<gene>
    <name evidence="1" type="ORF">J2W36_004698</name>
</gene>
<proteinExistence type="predicted"/>
<dbReference type="RefSeq" id="WP_307692167.1">
    <property type="nucleotide sequence ID" value="NZ_JAUSRO010000018.1"/>
</dbReference>
<comment type="caution">
    <text evidence="1">The sequence shown here is derived from an EMBL/GenBank/DDBJ whole genome shotgun (WGS) entry which is preliminary data.</text>
</comment>
<evidence type="ECO:0000313" key="1">
    <source>
        <dbReference type="EMBL" id="MDP9902421.1"/>
    </source>
</evidence>
<organism evidence="1 2">
    <name type="scientific">Variovorax ginsengisoli</name>
    <dbReference type="NCBI Taxonomy" id="363844"/>
    <lineage>
        <taxon>Bacteria</taxon>
        <taxon>Pseudomonadati</taxon>
        <taxon>Pseudomonadota</taxon>
        <taxon>Betaproteobacteria</taxon>
        <taxon>Burkholderiales</taxon>
        <taxon>Comamonadaceae</taxon>
        <taxon>Variovorax</taxon>
    </lineage>
</organism>
<dbReference type="Proteomes" id="UP001226867">
    <property type="component" value="Unassembled WGS sequence"/>
</dbReference>
<name>A0ABT9SDI4_9BURK</name>
<accession>A0ABT9SDI4</accession>
<dbReference type="EMBL" id="JAUSRO010000018">
    <property type="protein sequence ID" value="MDP9902421.1"/>
    <property type="molecule type" value="Genomic_DNA"/>
</dbReference>
<reference evidence="1 2" key="1">
    <citation type="submission" date="2023-07" db="EMBL/GenBank/DDBJ databases">
        <title>Sorghum-associated microbial communities from plants grown in Nebraska, USA.</title>
        <authorList>
            <person name="Schachtman D."/>
        </authorList>
    </citation>
    <scope>NUCLEOTIDE SEQUENCE [LARGE SCALE GENOMIC DNA]</scope>
    <source>
        <strain evidence="1 2">DS1607</strain>
    </source>
</reference>
<protein>
    <recommendedName>
        <fullName evidence="3">Plasmid mobilization relaxosome protein MobC</fullName>
    </recommendedName>
</protein>